<evidence type="ECO:0000313" key="6">
    <source>
        <dbReference type="EMBL" id="KXS10703.1"/>
    </source>
</evidence>
<dbReference type="EMBL" id="KQ965816">
    <property type="protein sequence ID" value="KXS10703.1"/>
    <property type="molecule type" value="Genomic_DNA"/>
</dbReference>
<dbReference type="Gene3D" id="3.30.9.10">
    <property type="entry name" value="D-Amino Acid Oxidase, subunit A, domain 2"/>
    <property type="match status" value="1"/>
</dbReference>
<dbReference type="PANTHER" id="PTHR43004:SF19">
    <property type="entry name" value="BINDING MONOOXYGENASE, PUTATIVE (JCVI)-RELATED"/>
    <property type="match status" value="1"/>
</dbReference>
<dbReference type="PANTHER" id="PTHR43004">
    <property type="entry name" value="TRK SYSTEM POTASSIUM UPTAKE PROTEIN"/>
    <property type="match status" value="1"/>
</dbReference>
<keyword evidence="4" id="KW-0560">Oxidoreductase</keyword>
<keyword evidence="3" id="KW-0274">FAD</keyword>
<evidence type="ECO:0000256" key="3">
    <source>
        <dbReference type="ARBA" id="ARBA00022827"/>
    </source>
</evidence>
<keyword evidence="7" id="KW-1185">Reference proteome</keyword>
<dbReference type="GO" id="GO:0016709">
    <property type="term" value="F:oxidoreductase activity, acting on paired donors, with incorporation or reduction of molecular oxygen, NAD(P)H as one donor, and incorporation of one atom of oxygen"/>
    <property type="evidence" value="ECO:0007669"/>
    <property type="project" value="UniProtKB-ARBA"/>
</dbReference>
<reference evidence="6 7" key="1">
    <citation type="journal article" date="2015" name="Genome Biol. Evol.">
        <title>Phylogenomic analyses indicate that early fungi evolved digesting cell walls of algal ancestors of land plants.</title>
        <authorList>
            <person name="Chang Y."/>
            <person name="Wang S."/>
            <person name="Sekimoto S."/>
            <person name="Aerts A.L."/>
            <person name="Choi C."/>
            <person name="Clum A."/>
            <person name="LaButti K.M."/>
            <person name="Lindquist E.A."/>
            <person name="Yee Ngan C."/>
            <person name="Ohm R.A."/>
            <person name="Salamov A.A."/>
            <person name="Grigoriev I.V."/>
            <person name="Spatafora J.W."/>
            <person name="Berbee M.L."/>
        </authorList>
    </citation>
    <scope>NUCLEOTIDE SEQUENCE [LARGE SCALE GENOMIC DNA]</scope>
    <source>
        <strain evidence="6 7">JEL478</strain>
    </source>
</reference>
<sequence>MAEQKSQSAPVHTTDVLVVGSRPAGGTAALALATYGVNHIVITKYRCIAQDIALPSAGQTDIAGSMNIRLRRRPDAPRRAPPLGFVLGAADGVECRGDRLGLVRMVRMWDQWLVVWGYDIKNPPTHVSDEEATKIVHRLLGDDKIKVKIRPTSLSGNSKWHAFKYTSKEGRVFCAGDAVRRQSPSNGLDSNTSVQDSYNLGWKLALVLKGLAGPKLLESYDAERTPVGMQIIHRASKSIEEFGPIFEALGVANTNDQDLIQKRITSPCDDTEEGFRKREALRKALEGKDYEFNAHGVEMGQRYTSGAVVPDGTPEPKYTKDPELYDHPTTWPGARLPHVFALLTGISGSKTWVPAAKKVLELLGVDVKVAVIGAGREYLDVYDDWARSREVEESGCVLARPDGYVGWRSAKKVEAADKVLEGVMRKILDRA</sequence>
<protein>
    <recommendedName>
        <fullName evidence="5">FAD-binding domain-containing protein</fullName>
    </recommendedName>
</protein>
<evidence type="ECO:0000259" key="5">
    <source>
        <dbReference type="Pfam" id="PF01494"/>
    </source>
</evidence>
<proteinExistence type="predicted"/>
<dbReference type="InterPro" id="IPR036188">
    <property type="entry name" value="FAD/NAD-bd_sf"/>
</dbReference>
<dbReference type="OrthoDB" id="1716816at2759"/>
<keyword evidence="2" id="KW-0285">Flavoprotein</keyword>
<feature type="domain" description="FAD-binding" evidence="5">
    <location>
        <begin position="55"/>
        <end position="234"/>
    </location>
</feature>
<evidence type="ECO:0000256" key="2">
    <source>
        <dbReference type="ARBA" id="ARBA00022630"/>
    </source>
</evidence>
<comment type="cofactor">
    <cofactor evidence="1">
        <name>FAD</name>
        <dbReference type="ChEBI" id="CHEBI:57692"/>
    </cofactor>
</comment>
<organism evidence="6 7">
    <name type="scientific">Gonapodya prolifera (strain JEL478)</name>
    <name type="common">Monoblepharis prolifera</name>
    <dbReference type="NCBI Taxonomy" id="1344416"/>
    <lineage>
        <taxon>Eukaryota</taxon>
        <taxon>Fungi</taxon>
        <taxon>Fungi incertae sedis</taxon>
        <taxon>Chytridiomycota</taxon>
        <taxon>Chytridiomycota incertae sedis</taxon>
        <taxon>Monoblepharidomycetes</taxon>
        <taxon>Monoblepharidales</taxon>
        <taxon>Gonapodyaceae</taxon>
        <taxon>Gonapodya</taxon>
    </lineage>
</organism>
<dbReference type="InterPro" id="IPR002938">
    <property type="entry name" value="FAD-bd"/>
</dbReference>
<evidence type="ECO:0000256" key="1">
    <source>
        <dbReference type="ARBA" id="ARBA00001974"/>
    </source>
</evidence>
<dbReference type="Gene3D" id="3.40.30.120">
    <property type="match status" value="1"/>
</dbReference>
<dbReference type="Proteomes" id="UP000070544">
    <property type="component" value="Unassembled WGS sequence"/>
</dbReference>
<dbReference type="SUPFAM" id="SSF51905">
    <property type="entry name" value="FAD/NAD(P)-binding domain"/>
    <property type="match status" value="1"/>
</dbReference>
<evidence type="ECO:0000313" key="7">
    <source>
        <dbReference type="Proteomes" id="UP000070544"/>
    </source>
</evidence>
<dbReference type="InterPro" id="IPR050641">
    <property type="entry name" value="RIFMO-like"/>
</dbReference>
<feature type="domain" description="FAD-binding" evidence="5">
    <location>
        <begin position="14"/>
        <end position="46"/>
    </location>
</feature>
<name>A0A139A2W7_GONPJ</name>
<dbReference type="Pfam" id="PF01494">
    <property type="entry name" value="FAD_binding_3"/>
    <property type="match status" value="2"/>
</dbReference>
<dbReference type="AlphaFoldDB" id="A0A139A2W7"/>
<dbReference type="Gene3D" id="3.50.50.60">
    <property type="entry name" value="FAD/NAD(P)-binding domain"/>
    <property type="match status" value="1"/>
</dbReference>
<dbReference type="Pfam" id="PF21274">
    <property type="entry name" value="Rng_hyd_C"/>
    <property type="match status" value="1"/>
</dbReference>
<dbReference type="GO" id="GO:0071949">
    <property type="term" value="F:FAD binding"/>
    <property type="evidence" value="ECO:0007669"/>
    <property type="project" value="InterPro"/>
</dbReference>
<evidence type="ECO:0000256" key="4">
    <source>
        <dbReference type="ARBA" id="ARBA00023002"/>
    </source>
</evidence>
<gene>
    <name evidence="6" type="ORF">M427DRAFT_61647</name>
</gene>
<dbReference type="STRING" id="1344416.A0A139A2W7"/>
<accession>A0A139A2W7</accession>